<accession>A0A2U1T2V9</accession>
<evidence type="ECO:0000313" key="3">
    <source>
        <dbReference type="Proteomes" id="UP000244978"/>
    </source>
</evidence>
<feature type="domain" description="DUF4166" evidence="1">
    <location>
        <begin position="17"/>
        <end position="187"/>
    </location>
</feature>
<dbReference type="Pfam" id="PF13761">
    <property type="entry name" value="DUF4166"/>
    <property type="match status" value="1"/>
</dbReference>
<dbReference type="EMBL" id="QEEX01000001">
    <property type="protein sequence ID" value="PWB98103.1"/>
    <property type="molecule type" value="Genomic_DNA"/>
</dbReference>
<protein>
    <recommendedName>
        <fullName evidence="1">DUF4166 domain-containing protein</fullName>
    </recommendedName>
</protein>
<evidence type="ECO:0000259" key="1">
    <source>
        <dbReference type="Pfam" id="PF13761"/>
    </source>
</evidence>
<name>A0A2U1T2V9_9MICO</name>
<reference evidence="3" key="1">
    <citation type="submission" date="2018-04" db="EMBL/GenBank/DDBJ databases">
        <authorList>
            <person name="Liu S."/>
            <person name="Wang Z."/>
            <person name="Li J."/>
        </authorList>
    </citation>
    <scope>NUCLEOTIDE SEQUENCE [LARGE SCALE GENOMIC DNA]</scope>
    <source>
        <strain evidence="3">S1194</strain>
    </source>
</reference>
<dbReference type="RefSeq" id="WP_108997881.1">
    <property type="nucleotide sequence ID" value="NZ_QEEX01000001.1"/>
</dbReference>
<comment type="caution">
    <text evidence="2">The sequence shown here is derived from an EMBL/GenBank/DDBJ whole genome shotgun (WGS) entry which is preliminary data.</text>
</comment>
<dbReference type="AlphaFoldDB" id="A0A2U1T2V9"/>
<gene>
    <name evidence="2" type="ORF">DF220_09895</name>
</gene>
<sequence length="192" mass="21176">MTTSVYARALGDRFGMLHPELRRWFDSTTSVSGHGVFSEVGPRHRWLRPAFAAASRIGLLFAEQGRDVPFDVTMSPAGGNTVATRRVLHFATGSRVISDTTRVARGRLIDAHARGRLKVEMTPDVVDGALIVVSARARFMLGRCPCPVPSPRVQLRHAWDETREVHTIDVSVRVPVLGEVFGYRGHFVGPHA</sequence>
<dbReference type="InterPro" id="IPR025311">
    <property type="entry name" value="DUF4166"/>
</dbReference>
<evidence type="ECO:0000313" key="2">
    <source>
        <dbReference type="EMBL" id="PWB98103.1"/>
    </source>
</evidence>
<proteinExistence type="predicted"/>
<organism evidence="2 3">
    <name type="scientific">Homoserinimonas hongtaonis</name>
    <dbReference type="NCBI Taxonomy" id="2079791"/>
    <lineage>
        <taxon>Bacteria</taxon>
        <taxon>Bacillati</taxon>
        <taxon>Actinomycetota</taxon>
        <taxon>Actinomycetes</taxon>
        <taxon>Micrococcales</taxon>
        <taxon>Microbacteriaceae</taxon>
        <taxon>Homoserinimonas</taxon>
    </lineage>
</organism>
<keyword evidence="3" id="KW-1185">Reference proteome</keyword>
<dbReference type="Proteomes" id="UP000244978">
    <property type="component" value="Unassembled WGS sequence"/>
</dbReference>